<dbReference type="AlphaFoldDB" id="A0A371E322"/>
<evidence type="ECO:0000313" key="1">
    <source>
        <dbReference type="EMBL" id="RDX60440.1"/>
    </source>
</evidence>
<comment type="caution">
    <text evidence="1">The sequence shown here is derived from an EMBL/GenBank/DDBJ whole genome shotgun (WGS) entry which is preliminary data.</text>
</comment>
<keyword evidence="2" id="KW-1185">Reference proteome</keyword>
<feature type="non-terminal residue" evidence="1">
    <location>
        <position position="1"/>
    </location>
</feature>
<dbReference type="EMBL" id="QJKJ01016872">
    <property type="protein sequence ID" value="RDX60440.1"/>
    <property type="molecule type" value="Genomic_DNA"/>
</dbReference>
<evidence type="ECO:0000313" key="2">
    <source>
        <dbReference type="Proteomes" id="UP000257109"/>
    </source>
</evidence>
<organism evidence="1 2">
    <name type="scientific">Mucuna pruriens</name>
    <name type="common">Velvet bean</name>
    <name type="synonym">Dolichos pruriens</name>
    <dbReference type="NCBI Taxonomy" id="157652"/>
    <lineage>
        <taxon>Eukaryota</taxon>
        <taxon>Viridiplantae</taxon>
        <taxon>Streptophyta</taxon>
        <taxon>Embryophyta</taxon>
        <taxon>Tracheophyta</taxon>
        <taxon>Spermatophyta</taxon>
        <taxon>Magnoliopsida</taxon>
        <taxon>eudicotyledons</taxon>
        <taxon>Gunneridae</taxon>
        <taxon>Pentapetalae</taxon>
        <taxon>rosids</taxon>
        <taxon>fabids</taxon>
        <taxon>Fabales</taxon>
        <taxon>Fabaceae</taxon>
        <taxon>Papilionoideae</taxon>
        <taxon>50 kb inversion clade</taxon>
        <taxon>NPAAA clade</taxon>
        <taxon>indigoferoid/millettioid clade</taxon>
        <taxon>Phaseoleae</taxon>
        <taxon>Mucuna</taxon>
    </lineage>
</organism>
<accession>A0A371E322</accession>
<name>A0A371E322_MUCPR</name>
<dbReference type="Proteomes" id="UP000257109">
    <property type="component" value="Unassembled WGS sequence"/>
</dbReference>
<protein>
    <submittedName>
        <fullName evidence="1">Uncharacterized protein</fullName>
    </submittedName>
</protein>
<reference evidence="1" key="1">
    <citation type="submission" date="2018-05" db="EMBL/GenBank/DDBJ databases">
        <title>Draft genome of Mucuna pruriens seed.</title>
        <authorList>
            <person name="Nnadi N.E."/>
            <person name="Vos R."/>
            <person name="Hasami M.H."/>
            <person name="Devisetty U.K."/>
            <person name="Aguiy J.C."/>
        </authorList>
    </citation>
    <scope>NUCLEOTIDE SEQUENCE [LARGE SCALE GENOMIC DNA]</scope>
    <source>
        <strain evidence="1">JCA_2017</strain>
    </source>
</reference>
<gene>
    <name evidence="1" type="ORF">CR513_61417</name>
</gene>
<sequence length="170" mass="20156">MLQKRQVNCSKSLEKAICPKILRKIEMEALHEENFKRNKGSKREKKNQVICYEWKKHGNFKLECPTLEKEKQKPFLQKEEKTHGNIGRFRFFIFGGRKDEIIFQDPITIQETYHELLTNSSILFIRKLFDKINIGSNKSKQSTTSSFTMGIMERMDMLRPNVSINLNKRL</sequence>
<proteinExistence type="predicted"/>